<accession>A0A316W5Q9</accession>
<sequence length="593" mass="66375">MAAIRQGRKQISSPQASTLDEDDASSITANCKTRSTVEAAIRADADGKHEGCEEETNHQLHSPHREWRGLLTLSALALAAALLIVSLGARPGSIYESKRWLNRSQPVLSNGTHSWHRTVLLLSLDGVRPDYIAPSSGGISSSALPDREEVSPTTRSLLPTLSRMHASGKALLAEYMLPVMPSLTFPNHWSILTGLTPLSHGIVANDFHLIEDESAPRNAPYLPRQFYYTRPEQSWDGAWWYGSPIWEVVQNAGRRAAVLMWPGPPVTRDGVSPDLFQKYEKGWSPQRRLDKMVEWLYLPTKERPELVCAYVPDIDAVTHRKGPDARIDAVADAFKRVDEFLTSLLRSIDRINATDLIDVVIVSDHGMTTTSNERLVYLDEVLGEDLYDQITYQDGWPHVGLHFSDVSAETEAIAILELAQTRIGNGSAFEVVDRENLLRKWGWLAFGPSMSARGVPTADELTSRRRLILEDRMAKFWIVPANGWAITSRKEMSGFSDGVYEPRGNHGYSTNASDMRAIFFATGPSFRLPVGGQHRKTAECSARPDSHERSLMPPLRNLEVHNLIADILRVPPNRRKYTEGTPDFWRPYLRALS</sequence>
<dbReference type="STRING" id="1522189.A0A316W5Q9"/>
<organism evidence="3 4">
    <name type="scientific">Ceraceosorus guamensis</name>
    <dbReference type="NCBI Taxonomy" id="1522189"/>
    <lineage>
        <taxon>Eukaryota</taxon>
        <taxon>Fungi</taxon>
        <taxon>Dikarya</taxon>
        <taxon>Basidiomycota</taxon>
        <taxon>Ustilaginomycotina</taxon>
        <taxon>Exobasidiomycetes</taxon>
        <taxon>Ceraceosorales</taxon>
        <taxon>Ceraceosoraceae</taxon>
        <taxon>Ceraceosorus</taxon>
    </lineage>
</organism>
<dbReference type="AlphaFoldDB" id="A0A316W5Q9"/>
<dbReference type="GO" id="GO:0009141">
    <property type="term" value="P:nucleoside triphosphate metabolic process"/>
    <property type="evidence" value="ECO:0007669"/>
    <property type="project" value="TreeGrafter"/>
</dbReference>
<dbReference type="EMBL" id="KZ819364">
    <property type="protein sequence ID" value="PWN44051.1"/>
    <property type="molecule type" value="Genomic_DNA"/>
</dbReference>
<dbReference type="Pfam" id="PF01663">
    <property type="entry name" value="Phosphodiest"/>
    <property type="match status" value="1"/>
</dbReference>
<dbReference type="FunCoup" id="A0A316W5Q9">
    <property type="interactions" value="126"/>
</dbReference>
<dbReference type="GeneID" id="37037479"/>
<evidence type="ECO:0000256" key="2">
    <source>
        <dbReference type="SAM" id="Phobius"/>
    </source>
</evidence>
<dbReference type="CDD" id="cd16018">
    <property type="entry name" value="Enpp"/>
    <property type="match status" value="1"/>
</dbReference>
<dbReference type="GO" id="GO:0047429">
    <property type="term" value="F:nucleoside triphosphate diphosphatase activity"/>
    <property type="evidence" value="ECO:0007669"/>
    <property type="project" value="TreeGrafter"/>
</dbReference>
<keyword evidence="2" id="KW-1133">Transmembrane helix</keyword>
<dbReference type="RefSeq" id="XP_025371211.1">
    <property type="nucleotide sequence ID" value="XM_025515609.1"/>
</dbReference>
<dbReference type="OrthoDB" id="415411at2759"/>
<dbReference type="Gene3D" id="3.40.720.10">
    <property type="entry name" value="Alkaline Phosphatase, subunit A"/>
    <property type="match status" value="1"/>
</dbReference>
<dbReference type="InParanoid" id="A0A316W5Q9"/>
<proteinExistence type="predicted"/>
<evidence type="ECO:0000313" key="3">
    <source>
        <dbReference type="EMBL" id="PWN44051.1"/>
    </source>
</evidence>
<keyword evidence="2" id="KW-0472">Membrane</keyword>
<dbReference type="SUPFAM" id="SSF53649">
    <property type="entry name" value="Alkaline phosphatase-like"/>
    <property type="match status" value="1"/>
</dbReference>
<dbReference type="Proteomes" id="UP000245783">
    <property type="component" value="Unassembled WGS sequence"/>
</dbReference>
<evidence type="ECO:0000256" key="1">
    <source>
        <dbReference type="SAM" id="MobiDB-lite"/>
    </source>
</evidence>
<name>A0A316W5Q9_9BASI</name>
<evidence type="ECO:0000313" key="4">
    <source>
        <dbReference type="Proteomes" id="UP000245783"/>
    </source>
</evidence>
<feature type="transmembrane region" description="Helical" evidence="2">
    <location>
        <begin position="70"/>
        <end position="89"/>
    </location>
</feature>
<dbReference type="GO" id="GO:0017111">
    <property type="term" value="F:ribonucleoside triphosphate phosphatase activity"/>
    <property type="evidence" value="ECO:0007669"/>
    <property type="project" value="TreeGrafter"/>
</dbReference>
<dbReference type="InterPro" id="IPR017850">
    <property type="entry name" value="Alkaline_phosphatase_core_sf"/>
</dbReference>
<protein>
    <submittedName>
        <fullName evidence="3">Phosphodiest-domain-containing protein</fullName>
    </submittedName>
</protein>
<dbReference type="InterPro" id="IPR002591">
    <property type="entry name" value="Phosphodiest/P_Trfase"/>
</dbReference>
<dbReference type="PANTHER" id="PTHR10151">
    <property type="entry name" value="ECTONUCLEOTIDE PYROPHOSPHATASE/PHOSPHODIESTERASE"/>
    <property type="match status" value="1"/>
</dbReference>
<feature type="compositionally biased region" description="Polar residues" evidence="1">
    <location>
        <begin position="9"/>
        <end position="18"/>
    </location>
</feature>
<gene>
    <name evidence="3" type="ORF">IE81DRAFT_340318</name>
</gene>
<reference evidence="3 4" key="1">
    <citation type="journal article" date="2018" name="Mol. Biol. Evol.">
        <title>Broad Genomic Sampling Reveals a Smut Pathogenic Ancestry of the Fungal Clade Ustilaginomycotina.</title>
        <authorList>
            <person name="Kijpornyongpan T."/>
            <person name="Mondo S.J."/>
            <person name="Barry K."/>
            <person name="Sandor L."/>
            <person name="Lee J."/>
            <person name="Lipzen A."/>
            <person name="Pangilinan J."/>
            <person name="LaButti K."/>
            <person name="Hainaut M."/>
            <person name="Henrissat B."/>
            <person name="Grigoriev I.V."/>
            <person name="Spatafora J.W."/>
            <person name="Aime M.C."/>
        </authorList>
    </citation>
    <scope>NUCLEOTIDE SEQUENCE [LARGE SCALE GENOMIC DNA]</scope>
    <source>
        <strain evidence="3 4">MCA 4658</strain>
    </source>
</reference>
<dbReference type="PANTHER" id="PTHR10151:SF120">
    <property type="entry name" value="BIS(5'-ADENOSYL)-TRIPHOSPHATASE"/>
    <property type="match status" value="1"/>
</dbReference>
<keyword evidence="2" id="KW-0812">Transmembrane</keyword>
<keyword evidence="4" id="KW-1185">Reference proteome</keyword>
<feature type="region of interest" description="Disordered" evidence="1">
    <location>
        <begin position="1"/>
        <end position="24"/>
    </location>
</feature>